<gene>
    <name evidence="3" type="ORF">HPB51_017577</name>
</gene>
<comment type="caution">
    <text evidence="3">The sequence shown here is derived from an EMBL/GenBank/DDBJ whole genome shotgun (WGS) entry which is preliminary data.</text>
</comment>
<organism evidence="3 4">
    <name type="scientific">Rhipicephalus microplus</name>
    <name type="common">Cattle tick</name>
    <name type="synonym">Boophilus microplus</name>
    <dbReference type="NCBI Taxonomy" id="6941"/>
    <lineage>
        <taxon>Eukaryota</taxon>
        <taxon>Metazoa</taxon>
        <taxon>Ecdysozoa</taxon>
        <taxon>Arthropoda</taxon>
        <taxon>Chelicerata</taxon>
        <taxon>Arachnida</taxon>
        <taxon>Acari</taxon>
        <taxon>Parasitiformes</taxon>
        <taxon>Ixodida</taxon>
        <taxon>Ixodoidea</taxon>
        <taxon>Ixodidae</taxon>
        <taxon>Rhipicephalinae</taxon>
        <taxon>Rhipicephalus</taxon>
        <taxon>Boophilus</taxon>
    </lineage>
</organism>
<evidence type="ECO:0000256" key="1">
    <source>
        <dbReference type="ARBA" id="ARBA00007177"/>
    </source>
</evidence>
<reference evidence="3" key="1">
    <citation type="journal article" date="2020" name="Cell">
        <title>Large-Scale Comparative Analyses of Tick Genomes Elucidate Their Genetic Diversity and Vector Capacities.</title>
        <authorList>
            <consortium name="Tick Genome and Microbiome Consortium (TIGMIC)"/>
            <person name="Jia N."/>
            <person name="Wang J."/>
            <person name="Shi W."/>
            <person name="Du L."/>
            <person name="Sun Y."/>
            <person name="Zhan W."/>
            <person name="Jiang J.F."/>
            <person name="Wang Q."/>
            <person name="Zhang B."/>
            <person name="Ji P."/>
            <person name="Bell-Sakyi L."/>
            <person name="Cui X.M."/>
            <person name="Yuan T.T."/>
            <person name="Jiang B.G."/>
            <person name="Yang W.F."/>
            <person name="Lam T.T."/>
            <person name="Chang Q.C."/>
            <person name="Ding S.J."/>
            <person name="Wang X.J."/>
            <person name="Zhu J.G."/>
            <person name="Ruan X.D."/>
            <person name="Zhao L."/>
            <person name="Wei J.T."/>
            <person name="Ye R.Z."/>
            <person name="Que T.C."/>
            <person name="Du C.H."/>
            <person name="Zhou Y.H."/>
            <person name="Cheng J.X."/>
            <person name="Dai P.F."/>
            <person name="Guo W.B."/>
            <person name="Han X.H."/>
            <person name="Huang E.J."/>
            <person name="Li L.F."/>
            <person name="Wei W."/>
            <person name="Gao Y.C."/>
            <person name="Liu J.Z."/>
            <person name="Shao H.Z."/>
            <person name="Wang X."/>
            <person name="Wang C.C."/>
            <person name="Yang T.C."/>
            <person name="Huo Q.B."/>
            <person name="Li W."/>
            <person name="Chen H.Y."/>
            <person name="Chen S.E."/>
            <person name="Zhou L.G."/>
            <person name="Ni X.B."/>
            <person name="Tian J.H."/>
            <person name="Sheng Y."/>
            <person name="Liu T."/>
            <person name="Pan Y.S."/>
            <person name="Xia L.Y."/>
            <person name="Li J."/>
            <person name="Zhao F."/>
            <person name="Cao W.C."/>
        </authorList>
    </citation>
    <scope>NUCLEOTIDE SEQUENCE</scope>
    <source>
        <strain evidence="3">Rmic-2018</strain>
    </source>
</reference>
<dbReference type="VEuPathDB" id="VectorBase:LOC119168408"/>
<evidence type="ECO:0000256" key="2">
    <source>
        <dbReference type="ARBA" id="ARBA00023186"/>
    </source>
</evidence>
<dbReference type="PANTHER" id="PTHR33643:SF1">
    <property type="entry name" value="UREASE ACCESSORY PROTEIN D"/>
    <property type="match status" value="1"/>
</dbReference>
<dbReference type="Proteomes" id="UP000821866">
    <property type="component" value="Chromosome 1"/>
</dbReference>
<proteinExistence type="inferred from homology"/>
<dbReference type="GO" id="GO:0016151">
    <property type="term" value="F:nickel cation binding"/>
    <property type="evidence" value="ECO:0007669"/>
    <property type="project" value="InterPro"/>
</dbReference>
<protein>
    <submittedName>
        <fullName evidence="3">Uncharacterized protein</fullName>
    </submittedName>
</protein>
<accession>A0A9J6F684</accession>
<evidence type="ECO:0000313" key="4">
    <source>
        <dbReference type="Proteomes" id="UP000821866"/>
    </source>
</evidence>
<dbReference type="AlphaFoldDB" id="A0A9J6F684"/>
<keyword evidence="4" id="KW-1185">Reference proteome</keyword>
<sequence length="97" mass="10910">MLEVHAVYQSKPGEWSVQRCTYNVQDGALLCVLPDITTCFADASFEQTQVAHLSVGANIVLLDWYLAGRVENGERWALARYVRMPKHSSLNSGNHKF</sequence>
<keyword evidence="2" id="KW-0143">Chaperone</keyword>
<reference evidence="3" key="2">
    <citation type="submission" date="2021-09" db="EMBL/GenBank/DDBJ databases">
        <authorList>
            <person name="Jia N."/>
            <person name="Wang J."/>
            <person name="Shi W."/>
            <person name="Du L."/>
            <person name="Sun Y."/>
            <person name="Zhan W."/>
            <person name="Jiang J."/>
            <person name="Wang Q."/>
            <person name="Zhang B."/>
            <person name="Ji P."/>
            <person name="Sakyi L.B."/>
            <person name="Cui X."/>
            <person name="Yuan T."/>
            <person name="Jiang B."/>
            <person name="Yang W."/>
            <person name="Lam T.T.-Y."/>
            <person name="Chang Q."/>
            <person name="Ding S."/>
            <person name="Wang X."/>
            <person name="Zhu J."/>
            <person name="Ruan X."/>
            <person name="Zhao L."/>
            <person name="Wei J."/>
            <person name="Que T."/>
            <person name="Du C."/>
            <person name="Cheng J."/>
            <person name="Dai P."/>
            <person name="Han X."/>
            <person name="Huang E."/>
            <person name="Gao Y."/>
            <person name="Liu J."/>
            <person name="Shao H."/>
            <person name="Ye R."/>
            <person name="Li L."/>
            <person name="Wei W."/>
            <person name="Wang X."/>
            <person name="Wang C."/>
            <person name="Huo Q."/>
            <person name="Li W."/>
            <person name="Guo W."/>
            <person name="Chen H."/>
            <person name="Chen S."/>
            <person name="Zhou L."/>
            <person name="Zhou L."/>
            <person name="Ni X."/>
            <person name="Tian J."/>
            <person name="Zhou Y."/>
            <person name="Sheng Y."/>
            <person name="Liu T."/>
            <person name="Pan Y."/>
            <person name="Xia L."/>
            <person name="Li J."/>
            <person name="Zhao F."/>
            <person name="Cao W."/>
        </authorList>
    </citation>
    <scope>NUCLEOTIDE SEQUENCE</scope>
    <source>
        <strain evidence="3">Rmic-2018</strain>
        <tissue evidence="3">Larvae</tissue>
    </source>
</reference>
<dbReference type="InterPro" id="IPR002669">
    <property type="entry name" value="UreD"/>
</dbReference>
<dbReference type="EMBL" id="JABSTU010000001">
    <property type="protein sequence ID" value="KAH8041757.1"/>
    <property type="molecule type" value="Genomic_DNA"/>
</dbReference>
<dbReference type="PANTHER" id="PTHR33643">
    <property type="entry name" value="UREASE ACCESSORY PROTEIN D"/>
    <property type="match status" value="1"/>
</dbReference>
<evidence type="ECO:0000313" key="3">
    <source>
        <dbReference type="EMBL" id="KAH8041757.1"/>
    </source>
</evidence>
<comment type="similarity">
    <text evidence="1">Belongs to the UreD family.</text>
</comment>
<name>A0A9J6F684_RHIMP</name>
<dbReference type="Pfam" id="PF01774">
    <property type="entry name" value="UreD"/>
    <property type="match status" value="1"/>
</dbReference>